<feature type="compositionally biased region" description="Low complexity" evidence="4">
    <location>
        <begin position="85"/>
        <end position="125"/>
    </location>
</feature>
<reference evidence="6" key="1">
    <citation type="submission" date="2025-08" db="UniProtKB">
        <authorList>
            <consortium name="RefSeq"/>
        </authorList>
    </citation>
    <scope>IDENTIFICATION</scope>
</reference>
<feature type="compositionally biased region" description="Low complexity" evidence="4">
    <location>
        <begin position="225"/>
        <end position="247"/>
    </location>
</feature>
<dbReference type="InterPro" id="IPR005202">
    <property type="entry name" value="TF_GRAS"/>
</dbReference>
<feature type="compositionally biased region" description="Acidic residues" evidence="4">
    <location>
        <begin position="179"/>
        <end position="188"/>
    </location>
</feature>
<feature type="region of interest" description="SAW" evidence="3">
    <location>
        <begin position="553"/>
        <end position="629"/>
    </location>
</feature>
<sequence>MASGFPGRDLRGGLGFGAGSAIQVPPFANRSEPAGGGGGGAAAAAAGGLLKRSLNEMERQHQLQLQHALFLRSVKRRTHLASPISPLSSVGLSSSSASSFSPDRSAFTTSSSSSLSTSSFSSGLGYARRQQPNAPDFSFSTAATVPAAAAAAPSCVTESENKSTMRKRLLEELERRLLDDEDEDEDEVSASGCSAVTTSEWSEAMQRLLSPTPATVAAQHPLSPSPTTSSSSTTSSSASCSPPSATPSRQMLFDTVAAIVDGNQKAATANLEVLKRAANRHGDPEQRLTAMMVAALYSRIETSPPSSGALHHPIAELCSPEHLEATQMLHDLSPCFGHALLAANLAILEATRDASRIHILDFDVGQGRQYMALIQALAEHHRHRPSARPPNVKITAVADPTSPFNSFSNVSRRLRMVGDLLAKLAERFGVVLRFSIVCRRAAELDETTLGCEPGEVLAVNLAFVLSRVADESVSPANPRDEILRRVRALGPRVVVLVEQEMNGNTAPFAARFAEACGHYGALLESLEATVGRENGKRARVEDCLARKAANSVAGEGADRIERCEVFGKWRARMGMAGFRPVPLGPAVAEPVKSRFASTGSNPGFTVKEEAGGLCFGWSSRVLTVTSAWR</sequence>
<accession>A0A6I9R7Y3</accession>
<organism evidence="5 6">
    <name type="scientific">Elaeis guineensis var. tenera</name>
    <name type="common">Oil palm</name>
    <dbReference type="NCBI Taxonomy" id="51953"/>
    <lineage>
        <taxon>Eukaryota</taxon>
        <taxon>Viridiplantae</taxon>
        <taxon>Streptophyta</taxon>
        <taxon>Embryophyta</taxon>
        <taxon>Tracheophyta</taxon>
        <taxon>Spermatophyta</taxon>
        <taxon>Magnoliopsida</taxon>
        <taxon>Liliopsida</taxon>
        <taxon>Arecaceae</taxon>
        <taxon>Arecoideae</taxon>
        <taxon>Cocoseae</taxon>
        <taxon>Elaeidinae</taxon>
        <taxon>Elaeis</taxon>
    </lineage>
</organism>
<name>A0A6I9R7Y3_ELAGV</name>
<feature type="short sequence motif" description="VHIID" evidence="3">
    <location>
        <begin position="357"/>
        <end position="361"/>
    </location>
</feature>
<evidence type="ECO:0000256" key="2">
    <source>
        <dbReference type="ARBA" id="ARBA00023163"/>
    </source>
</evidence>
<dbReference type="Pfam" id="PF03514">
    <property type="entry name" value="GRAS"/>
    <property type="match status" value="1"/>
</dbReference>
<keyword evidence="1" id="KW-0805">Transcription regulation</keyword>
<dbReference type="AlphaFoldDB" id="A0A6I9R7Y3"/>
<gene>
    <name evidence="6" type="primary">LOC105043290</name>
</gene>
<protein>
    <submittedName>
        <fullName evidence="6">Scarecrow-like protein 8</fullName>
    </submittedName>
</protein>
<dbReference type="RefSeq" id="XP_010919084.1">
    <property type="nucleotide sequence ID" value="XM_010920782.3"/>
</dbReference>
<feature type="region of interest" description="Disordered" evidence="4">
    <location>
        <begin position="85"/>
        <end position="127"/>
    </location>
</feature>
<dbReference type="PROSITE" id="PS50985">
    <property type="entry name" value="GRAS"/>
    <property type="match status" value="1"/>
</dbReference>
<evidence type="ECO:0000313" key="6">
    <source>
        <dbReference type="RefSeq" id="XP_010919084.1"/>
    </source>
</evidence>
<dbReference type="GeneID" id="105043290"/>
<dbReference type="PANTHER" id="PTHR31636">
    <property type="entry name" value="OSJNBA0084A10.13 PROTEIN-RELATED"/>
    <property type="match status" value="1"/>
</dbReference>
<evidence type="ECO:0000256" key="3">
    <source>
        <dbReference type="PROSITE-ProRule" id="PRU01191"/>
    </source>
</evidence>
<dbReference type="FunCoup" id="A0A6I9R7Y3">
    <property type="interactions" value="1528"/>
</dbReference>
<proteinExistence type="inferred from homology"/>
<feature type="region of interest" description="Leucine repeat II (LRII)" evidence="3">
    <location>
        <begin position="416"/>
        <end position="448"/>
    </location>
</feature>
<dbReference type="Proteomes" id="UP000504607">
    <property type="component" value="Chromosome 4"/>
</dbReference>
<feature type="region of interest" description="Disordered" evidence="4">
    <location>
        <begin position="177"/>
        <end position="198"/>
    </location>
</feature>
<dbReference type="KEGG" id="egu:105043290"/>
<evidence type="ECO:0000256" key="1">
    <source>
        <dbReference type="ARBA" id="ARBA00023015"/>
    </source>
</evidence>
<keyword evidence="2" id="KW-0804">Transcription</keyword>
<comment type="caution">
    <text evidence="3">Lacks conserved residue(s) required for the propagation of feature annotation.</text>
</comment>
<comment type="similarity">
    <text evidence="3">Belongs to the GRAS family.</text>
</comment>
<feature type="region of interest" description="Disordered" evidence="4">
    <location>
        <begin position="213"/>
        <end position="247"/>
    </location>
</feature>
<keyword evidence="5" id="KW-1185">Reference proteome</keyword>
<evidence type="ECO:0000313" key="5">
    <source>
        <dbReference type="Proteomes" id="UP000504607"/>
    </source>
</evidence>
<dbReference type="OrthoDB" id="677896at2759"/>
<evidence type="ECO:0000256" key="4">
    <source>
        <dbReference type="SAM" id="MobiDB-lite"/>
    </source>
</evidence>
<dbReference type="InParanoid" id="A0A6I9R7Y3"/>